<dbReference type="EMBL" id="JARK01000254">
    <property type="protein sequence ID" value="EYC39485.1"/>
    <property type="molecule type" value="Genomic_DNA"/>
</dbReference>
<dbReference type="AlphaFoldDB" id="A0A016WIL9"/>
<evidence type="ECO:0000313" key="3">
    <source>
        <dbReference type="Proteomes" id="UP000024635"/>
    </source>
</evidence>
<organism evidence="2 3">
    <name type="scientific">Ancylostoma ceylanicum</name>
    <dbReference type="NCBI Taxonomy" id="53326"/>
    <lineage>
        <taxon>Eukaryota</taxon>
        <taxon>Metazoa</taxon>
        <taxon>Ecdysozoa</taxon>
        <taxon>Nematoda</taxon>
        <taxon>Chromadorea</taxon>
        <taxon>Rhabditida</taxon>
        <taxon>Rhabditina</taxon>
        <taxon>Rhabditomorpha</taxon>
        <taxon>Strongyloidea</taxon>
        <taxon>Ancylostomatidae</taxon>
        <taxon>Ancylostomatinae</taxon>
        <taxon>Ancylostoma</taxon>
    </lineage>
</organism>
<accession>A0A016WIL9</accession>
<reference evidence="3" key="1">
    <citation type="journal article" date="2015" name="Nat. Genet.">
        <title>The genome and transcriptome of the zoonotic hookworm Ancylostoma ceylanicum identify infection-specific gene families.</title>
        <authorList>
            <person name="Schwarz E.M."/>
            <person name="Hu Y."/>
            <person name="Antoshechkin I."/>
            <person name="Miller M.M."/>
            <person name="Sternberg P.W."/>
            <person name="Aroian R.V."/>
        </authorList>
    </citation>
    <scope>NUCLEOTIDE SEQUENCE</scope>
    <source>
        <strain evidence="3">HY135</strain>
    </source>
</reference>
<keyword evidence="3" id="KW-1185">Reference proteome</keyword>
<evidence type="ECO:0000313" key="2">
    <source>
        <dbReference type="EMBL" id="EYC39485.1"/>
    </source>
</evidence>
<name>A0A016WIL9_9BILA</name>
<protein>
    <submittedName>
        <fullName evidence="2">Uncharacterized protein</fullName>
    </submittedName>
</protein>
<feature type="compositionally biased region" description="Basic and acidic residues" evidence="1">
    <location>
        <begin position="59"/>
        <end position="70"/>
    </location>
</feature>
<gene>
    <name evidence="2" type="primary">Acey_s0654.g1188</name>
    <name evidence="2" type="ORF">Y032_0654g1188</name>
</gene>
<evidence type="ECO:0000256" key="1">
    <source>
        <dbReference type="SAM" id="MobiDB-lite"/>
    </source>
</evidence>
<feature type="region of interest" description="Disordered" evidence="1">
    <location>
        <begin position="31"/>
        <end position="83"/>
    </location>
</feature>
<dbReference type="OrthoDB" id="8961796at2759"/>
<proteinExistence type="predicted"/>
<sequence length="166" mass="18616">MHAPEENSCKKSGPRVSGKLLMYRLPPTRIRSTPTFSRTAVPVAPTKLRSHDASSLSRRMHDERLQKGLEKSLNPSEARNRTNPRRYDLFSSSCASSMNCMGQTSTAAIDSKIEQAMVRCCFCNSNDFVILTTATYVCLSTTFALWIPVGKEYCNVSYWLPRAVVK</sequence>
<dbReference type="Proteomes" id="UP000024635">
    <property type="component" value="Unassembled WGS sequence"/>
</dbReference>
<comment type="caution">
    <text evidence="2">The sequence shown here is derived from an EMBL/GenBank/DDBJ whole genome shotgun (WGS) entry which is preliminary data.</text>
</comment>